<reference evidence="16" key="1">
    <citation type="journal article" date="2018" name="Nat. Microbiol.">
        <title>Leveraging single-cell genomics to expand the fungal tree of life.</title>
        <authorList>
            <person name="Ahrendt S.R."/>
            <person name="Quandt C.A."/>
            <person name="Ciobanu D."/>
            <person name="Clum A."/>
            <person name="Salamov A."/>
            <person name="Andreopoulos B."/>
            <person name="Cheng J.F."/>
            <person name="Woyke T."/>
            <person name="Pelin A."/>
            <person name="Henrissat B."/>
            <person name="Reynolds N.K."/>
            <person name="Benny G.L."/>
            <person name="Smith M.E."/>
            <person name="James T.Y."/>
            <person name="Grigoriev I.V."/>
        </authorList>
    </citation>
    <scope>NUCLEOTIDE SEQUENCE [LARGE SCALE GENOMIC DNA]</scope>
    <source>
        <strain evidence="16">RSA 1356</strain>
    </source>
</reference>
<accession>A0A4P9XFK0</accession>
<keyword evidence="5 13" id="KW-0732">Signal</keyword>
<dbReference type="InterPro" id="IPR001969">
    <property type="entry name" value="Aspartic_peptidase_AS"/>
</dbReference>
<proteinExistence type="inferred from homology"/>
<keyword evidence="9" id="KW-0325">Glycoprotein</keyword>
<dbReference type="PROSITE" id="PS51767">
    <property type="entry name" value="PEPTIDASE_A1"/>
    <property type="match status" value="1"/>
</dbReference>
<protein>
    <submittedName>
        <fullName evidence="15">Endopeptidase</fullName>
    </submittedName>
</protein>
<dbReference type="PRINTS" id="PR00792">
    <property type="entry name" value="PEPSIN"/>
</dbReference>
<evidence type="ECO:0000256" key="12">
    <source>
        <dbReference type="RuleBase" id="RU000454"/>
    </source>
</evidence>
<comment type="subcellular location">
    <subcellularLocation>
        <location evidence="1">Vacuole</location>
    </subcellularLocation>
</comment>
<dbReference type="PANTHER" id="PTHR47966">
    <property type="entry name" value="BETA-SITE APP-CLEAVING ENZYME, ISOFORM A-RELATED"/>
    <property type="match status" value="1"/>
</dbReference>
<dbReference type="Gene3D" id="2.40.70.10">
    <property type="entry name" value="Acid Proteases"/>
    <property type="match status" value="2"/>
</dbReference>
<feature type="active site" evidence="10">
    <location>
        <position position="290"/>
    </location>
</feature>
<dbReference type="InterPro" id="IPR001461">
    <property type="entry name" value="Aspartic_peptidase_A1"/>
</dbReference>
<keyword evidence="4 12" id="KW-0645">Protease</keyword>
<evidence type="ECO:0000313" key="15">
    <source>
        <dbReference type="EMBL" id="RKP04366.1"/>
    </source>
</evidence>
<evidence type="ECO:0000256" key="3">
    <source>
        <dbReference type="ARBA" id="ARBA00022554"/>
    </source>
</evidence>
<dbReference type="GO" id="GO:0004190">
    <property type="term" value="F:aspartic-type endopeptidase activity"/>
    <property type="evidence" value="ECO:0007669"/>
    <property type="project" value="UniProtKB-KW"/>
</dbReference>
<dbReference type="Proteomes" id="UP000271241">
    <property type="component" value="Unassembled WGS sequence"/>
</dbReference>
<feature type="chain" id="PRO_5020258147" evidence="13">
    <location>
        <begin position="22"/>
        <end position="401"/>
    </location>
</feature>
<dbReference type="FunFam" id="2.40.70.10:FF:000002">
    <property type="entry name" value="Vacuolar aspartic proteinase"/>
    <property type="match status" value="1"/>
</dbReference>
<comment type="similarity">
    <text evidence="2 12">Belongs to the peptidase A1 family.</text>
</comment>
<dbReference type="Pfam" id="PF00026">
    <property type="entry name" value="Asp"/>
    <property type="match status" value="1"/>
</dbReference>
<feature type="domain" description="Peptidase A1" evidence="14">
    <location>
        <begin position="88"/>
        <end position="398"/>
    </location>
</feature>
<dbReference type="SUPFAM" id="SSF50630">
    <property type="entry name" value="Acid proteases"/>
    <property type="match status" value="1"/>
</dbReference>
<dbReference type="GO" id="GO:0006508">
    <property type="term" value="P:proteolysis"/>
    <property type="evidence" value="ECO:0007669"/>
    <property type="project" value="UniProtKB-KW"/>
</dbReference>
<feature type="disulfide bond" evidence="11">
    <location>
        <begin position="324"/>
        <end position="357"/>
    </location>
</feature>
<name>A0A4P9XFK0_9FUNG</name>
<keyword evidence="16" id="KW-1185">Reference proteome</keyword>
<evidence type="ECO:0000256" key="9">
    <source>
        <dbReference type="ARBA" id="ARBA00023180"/>
    </source>
</evidence>
<feature type="disulfide bond" evidence="11">
    <location>
        <begin position="119"/>
        <end position="124"/>
    </location>
</feature>
<evidence type="ECO:0000256" key="13">
    <source>
        <dbReference type="SAM" id="SignalP"/>
    </source>
</evidence>
<evidence type="ECO:0000256" key="1">
    <source>
        <dbReference type="ARBA" id="ARBA00004116"/>
    </source>
</evidence>
<dbReference type="EMBL" id="KZ993800">
    <property type="protein sequence ID" value="RKP04366.1"/>
    <property type="molecule type" value="Genomic_DNA"/>
</dbReference>
<feature type="signal peptide" evidence="13">
    <location>
        <begin position="1"/>
        <end position="21"/>
    </location>
</feature>
<dbReference type="GO" id="GO:0005773">
    <property type="term" value="C:vacuole"/>
    <property type="evidence" value="ECO:0007669"/>
    <property type="project" value="UniProtKB-SubCell"/>
</dbReference>
<evidence type="ECO:0000256" key="6">
    <source>
        <dbReference type="ARBA" id="ARBA00022750"/>
    </source>
</evidence>
<dbReference type="PANTHER" id="PTHR47966:SF51">
    <property type="entry name" value="BETA-SITE APP-CLEAVING ENZYME, ISOFORM A-RELATED"/>
    <property type="match status" value="1"/>
</dbReference>
<evidence type="ECO:0000259" key="14">
    <source>
        <dbReference type="PROSITE" id="PS51767"/>
    </source>
</evidence>
<sequence length="401" mass="43874">MRFAASTIVAALALLAATAQAKITTVKVKRLPETPSEKLTRYANTATYVAQRYFTADAKNPHQNILGMDETGKPSHGVPISNFMDAQYYGEIGVGTPEQTFKVVFDTGSSNLWVPSTHCNSIACFFHKRFDESKSSTFQSNGTKFAIRYGTGSLEGIIGNDVLTIGDIKIEDADFGESSSEPGLTFALARFDGIFGLGYDTISVKQVVPPFYHMMNRNLIDEPVFSFWLNSKDAGDEGGELVFGGKNPAHYTGEIHYAPVRRKGYWEVELEKLTFGGEDLDLDPVGAAIDTGSSLIVAPTTMVSLINKELGGKKNFAGQYVVDCSRIPEFPDFGFTFGGKEFKLTASQYILQVQGQCISGFMGMDIPPPMGPIWIIGDVFLRAYYTVYDYGSHRVGFAKAV</sequence>
<feature type="active site" evidence="10">
    <location>
        <position position="106"/>
    </location>
</feature>
<dbReference type="FunFam" id="2.40.70.10:FF:000036">
    <property type="entry name" value="Vacuolar aspartic protease"/>
    <property type="match status" value="1"/>
</dbReference>
<evidence type="ECO:0000256" key="2">
    <source>
        <dbReference type="ARBA" id="ARBA00007447"/>
    </source>
</evidence>
<evidence type="ECO:0000256" key="10">
    <source>
        <dbReference type="PIRSR" id="PIRSR601461-1"/>
    </source>
</evidence>
<keyword evidence="8 11" id="KW-1015">Disulfide bond</keyword>
<dbReference type="InterPro" id="IPR021109">
    <property type="entry name" value="Peptidase_aspartic_dom_sf"/>
</dbReference>
<dbReference type="STRING" id="78915.A0A4P9XFK0"/>
<gene>
    <name evidence="15" type="ORF">THASP1DRAFT_33880</name>
</gene>
<dbReference type="OrthoDB" id="771136at2759"/>
<keyword evidence="6 12" id="KW-0064">Aspartyl protease</keyword>
<dbReference type="AlphaFoldDB" id="A0A4P9XFK0"/>
<organism evidence="15 16">
    <name type="scientific">Thamnocephalis sphaerospora</name>
    <dbReference type="NCBI Taxonomy" id="78915"/>
    <lineage>
        <taxon>Eukaryota</taxon>
        <taxon>Fungi</taxon>
        <taxon>Fungi incertae sedis</taxon>
        <taxon>Zoopagomycota</taxon>
        <taxon>Zoopagomycotina</taxon>
        <taxon>Zoopagomycetes</taxon>
        <taxon>Zoopagales</taxon>
        <taxon>Sigmoideomycetaceae</taxon>
        <taxon>Thamnocephalis</taxon>
    </lineage>
</organism>
<evidence type="ECO:0000256" key="4">
    <source>
        <dbReference type="ARBA" id="ARBA00022670"/>
    </source>
</evidence>
<evidence type="ECO:0000256" key="5">
    <source>
        <dbReference type="ARBA" id="ARBA00022729"/>
    </source>
</evidence>
<dbReference type="InterPro" id="IPR033121">
    <property type="entry name" value="PEPTIDASE_A1"/>
</dbReference>
<evidence type="ECO:0000256" key="8">
    <source>
        <dbReference type="ARBA" id="ARBA00023157"/>
    </source>
</evidence>
<keyword evidence="3" id="KW-0926">Vacuole</keyword>
<evidence type="ECO:0000313" key="16">
    <source>
        <dbReference type="Proteomes" id="UP000271241"/>
    </source>
</evidence>
<evidence type="ECO:0000256" key="7">
    <source>
        <dbReference type="ARBA" id="ARBA00022801"/>
    </source>
</evidence>
<dbReference type="PROSITE" id="PS00141">
    <property type="entry name" value="ASP_PROTEASE"/>
    <property type="match status" value="2"/>
</dbReference>
<keyword evidence="7 12" id="KW-0378">Hydrolase</keyword>
<evidence type="ECO:0000256" key="11">
    <source>
        <dbReference type="PIRSR" id="PIRSR601461-2"/>
    </source>
</evidence>